<name>A0ABQ3K6T3_9DEIO</name>
<sequence>MVCKLLMDSRLLTTKMAASKIKVKSTTKIAAAPAVALDFNMLLIIPRALSQNYTRLGASHTAPVL</sequence>
<evidence type="ECO:0000313" key="2">
    <source>
        <dbReference type="Proteomes" id="UP000632154"/>
    </source>
</evidence>
<accession>A0ABQ3K6T3</accession>
<dbReference type="Proteomes" id="UP000632154">
    <property type="component" value="Unassembled WGS sequence"/>
</dbReference>
<reference evidence="2" key="1">
    <citation type="journal article" date="2019" name="Int. J. Syst. Evol. Microbiol.">
        <title>The Global Catalogue of Microorganisms (GCM) 10K type strain sequencing project: providing services to taxonomists for standard genome sequencing and annotation.</title>
        <authorList>
            <consortium name="The Broad Institute Genomics Platform"/>
            <consortium name="The Broad Institute Genome Sequencing Center for Infectious Disease"/>
            <person name="Wu L."/>
            <person name="Ma J."/>
        </authorList>
    </citation>
    <scope>NUCLEOTIDE SEQUENCE [LARGE SCALE GENOMIC DNA]</scope>
    <source>
        <strain evidence="2">CGMCC 1.18439</strain>
    </source>
</reference>
<protein>
    <submittedName>
        <fullName evidence="1">Uncharacterized protein</fullName>
    </submittedName>
</protein>
<comment type="caution">
    <text evidence="1">The sequence shown here is derived from an EMBL/GenBank/DDBJ whole genome shotgun (WGS) entry which is preliminary data.</text>
</comment>
<dbReference type="EMBL" id="BNAL01000019">
    <property type="protein sequence ID" value="GHG04452.1"/>
    <property type="molecule type" value="Genomic_DNA"/>
</dbReference>
<keyword evidence="2" id="KW-1185">Reference proteome</keyword>
<organism evidence="1 2">
    <name type="scientific">Deinococcus piscis</name>
    <dbReference type="NCBI Taxonomy" id="394230"/>
    <lineage>
        <taxon>Bacteria</taxon>
        <taxon>Thermotogati</taxon>
        <taxon>Deinococcota</taxon>
        <taxon>Deinococci</taxon>
        <taxon>Deinococcales</taxon>
        <taxon>Deinococcaceae</taxon>
        <taxon>Deinococcus</taxon>
    </lineage>
</organism>
<gene>
    <name evidence="1" type="ORF">GCM10017783_16340</name>
</gene>
<proteinExistence type="predicted"/>
<evidence type="ECO:0000313" key="1">
    <source>
        <dbReference type="EMBL" id="GHG04452.1"/>
    </source>
</evidence>